<evidence type="ECO:0000256" key="24">
    <source>
        <dbReference type="ARBA" id="ARBA00046376"/>
    </source>
</evidence>
<evidence type="ECO:0000256" key="2">
    <source>
        <dbReference type="ARBA" id="ARBA00008335"/>
    </source>
</evidence>
<feature type="transmembrane region" description="Helical" evidence="25">
    <location>
        <begin position="55"/>
        <end position="73"/>
    </location>
</feature>
<feature type="transmembrane region" description="Helical" evidence="25">
    <location>
        <begin position="447"/>
        <end position="470"/>
    </location>
</feature>
<gene>
    <name evidence="27" type="primary">Aste57867_10818</name>
    <name evidence="26" type="ORF">As57867_010778</name>
    <name evidence="27" type="ORF">ASTE57867_10818</name>
</gene>
<reference evidence="26" key="2">
    <citation type="submission" date="2019-06" db="EMBL/GenBank/DDBJ databases">
        <title>Genomics analysis of Aphanomyces spp. identifies a new class of oomycete effector associated with host adaptation.</title>
        <authorList>
            <person name="Gaulin E."/>
        </authorList>
    </citation>
    <scope>NUCLEOTIDE SEQUENCE</scope>
    <source>
        <strain evidence="26">CBS 578.67</strain>
    </source>
</reference>
<evidence type="ECO:0000256" key="8">
    <source>
        <dbReference type="ARBA" id="ARBA00044876"/>
    </source>
</evidence>
<evidence type="ECO:0000256" key="15">
    <source>
        <dbReference type="ARBA" id="ARBA00044899"/>
    </source>
</evidence>
<evidence type="ECO:0000256" key="25">
    <source>
        <dbReference type="SAM" id="Phobius"/>
    </source>
</evidence>
<keyword evidence="28" id="KW-1185">Reference proteome</keyword>
<keyword evidence="7" id="KW-0458">Lysosome</keyword>
<evidence type="ECO:0000256" key="9">
    <source>
        <dbReference type="ARBA" id="ARBA00044878"/>
    </source>
</evidence>
<comment type="catalytic activity">
    <reaction evidence="16">
        <text>L-lysyl-L-lysine(out) = L-lysyl-L-lysine(in)</text>
        <dbReference type="Rhea" id="RHEA:79403"/>
        <dbReference type="ChEBI" id="CHEBI:229956"/>
    </reaction>
</comment>
<comment type="catalytic activity">
    <reaction evidence="9">
        <text>L-histidyl-glycine(out) = L-histidyl-glycine(in)</text>
        <dbReference type="Rhea" id="RHEA:79395"/>
        <dbReference type="ChEBI" id="CHEBI:229957"/>
    </reaction>
</comment>
<dbReference type="SUPFAM" id="SSF103473">
    <property type="entry name" value="MFS general substrate transporter"/>
    <property type="match status" value="2"/>
</dbReference>
<evidence type="ECO:0000256" key="20">
    <source>
        <dbReference type="ARBA" id="ARBA00044924"/>
    </source>
</evidence>
<comment type="catalytic activity">
    <reaction evidence="17">
        <text>L-arginyl-glycine(out) = L-arginyl-glycine(in)</text>
        <dbReference type="Rhea" id="RHEA:79391"/>
        <dbReference type="ChEBI" id="CHEBI:229955"/>
    </reaction>
</comment>
<evidence type="ECO:0000256" key="16">
    <source>
        <dbReference type="ARBA" id="ARBA00044900"/>
    </source>
</evidence>
<evidence type="ECO:0000256" key="19">
    <source>
        <dbReference type="ARBA" id="ARBA00044919"/>
    </source>
</evidence>
<dbReference type="InterPro" id="IPR036259">
    <property type="entry name" value="MFS_trans_sf"/>
</dbReference>
<dbReference type="EMBL" id="CAADRA010005251">
    <property type="protein sequence ID" value="VFT87687.1"/>
    <property type="molecule type" value="Genomic_DNA"/>
</dbReference>
<dbReference type="Proteomes" id="UP000332933">
    <property type="component" value="Unassembled WGS sequence"/>
</dbReference>
<evidence type="ECO:0000256" key="14">
    <source>
        <dbReference type="ARBA" id="ARBA00044898"/>
    </source>
</evidence>
<proteinExistence type="inferred from homology"/>
<keyword evidence="4 25" id="KW-0812">Transmembrane</keyword>
<evidence type="ECO:0000256" key="7">
    <source>
        <dbReference type="ARBA" id="ARBA00023228"/>
    </source>
</evidence>
<dbReference type="OrthoDB" id="73859at2759"/>
<comment type="subcellular location">
    <subcellularLocation>
        <location evidence="1">Lysosome membrane</location>
        <topology evidence="1">Multi-pass membrane protein</topology>
    </subcellularLocation>
</comment>
<feature type="transmembrane region" description="Helical" evidence="25">
    <location>
        <begin position="80"/>
        <end position="101"/>
    </location>
</feature>
<evidence type="ECO:0000256" key="6">
    <source>
        <dbReference type="ARBA" id="ARBA00023136"/>
    </source>
</evidence>
<feature type="transmembrane region" description="Helical" evidence="25">
    <location>
        <begin position="376"/>
        <end position="394"/>
    </location>
</feature>
<comment type="catalytic activity">
    <reaction evidence="19">
        <text>L-alanyl-L-lysine(out) = L-alanyl-L-lysine(in)</text>
        <dbReference type="Rhea" id="RHEA:79415"/>
        <dbReference type="ChEBI" id="CHEBI:192470"/>
    </reaction>
</comment>
<dbReference type="InterPro" id="IPR011701">
    <property type="entry name" value="MFS"/>
</dbReference>
<evidence type="ECO:0000313" key="28">
    <source>
        <dbReference type="Proteomes" id="UP000332933"/>
    </source>
</evidence>
<dbReference type="Pfam" id="PF07690">
    <property type="entry name" value="MFS_1"/>
    <property type="match status" value="1"/>
</dbReference>
<dbReference type="GO" id="GO:0005765">
    <property type="term" value="C:lysosomal membrane"/>
    <property type="evidence" value="ECO:0007669"/>
    <property type="project" value="UniProtKB-SubCell"/>
</dbReference>
<comment type="catalytic activity">
    <reaction evidence="10">
        <text>L-alpha-aminoacyl-L-arginine(out) = L-alpha-aminoacyl-L-arginine(in)</text>
        <dbReference type="Rhea" id="RHEA:79367"/>
        <dbReference type="ChEBI" id="CHEBI:229968"/>
    </reaction>
</comment>
<keyword evidence="6 25" id="KW-0472">Membrane</keyword>
<feature type="transmembrane region" description="Helical" evidence="25">
    <location>
        <begin position="482"/>
        <end position="501"/>
    </location>
</feature>
<feature type="transmembrane region" description="Helical" evidence="25">
    <location>
        <begin position="172"/>
        <end position="192"/>
    </location>
</feature>
<dbReference type="EMBL" id="VJMH01005230">
    <property type="protein sequence ID" value="KAF0698588.1"/>
    <property type="molecule type" value="Genomic_DNA"/>
</dbReference>
<comment type="catalytic activity">
    <reaction evidence="11">
        <text>L-alpha-aminoacyl-L-histidine(out) = L-alpha-aminoacyl-L-histidine(in)</text>
        <dbReference type="Rhea" id="RHEA:79375"/>
        <dbReference type="ChEBI" id="CHEBI:229967"/>
    </reaction>
</comment>
<evidence type="ECO:0000313" key="26">
    <source>
        <dbReference type="EMBL" id="KAF0698588.1"/>
    </source>
</evidence>
<organism evidence="27 28">
    <name type="scientific">Aphanomyces stellatus</name>
    <dbReference type="NCBI Taxonomy" id="120398"/>
    <lineage>
        <taxon>Eukaryota</taxon>
        <taxon>Sar</taxon>
        <taxon>Stramenopiles</taxon>
        <taxon>Oomycota</taxon>
        <taxon>Saprolegniomycetes</taxon>
        <taxon>Saprolegniales</taxon>
        <taxon>Verrucalvaceae</taxon>
        <taxon>Aphanomyces</taxon>
    </lineage>
</organism>
<comment type="subunit">
    <text evidence="24">Homodimer. Interacts with lysosomal protein GLMP (via lumenal domain); the interaction starts while both proteins are still in the endoplasmic reticulum and is required for stabilization of MFSD1 in lysosomes but has no direct effect on its targeting to lysosomes or transporter activity.</text>
</comment>
<feature type="transmembrane region" description="Helical" evidence="25">
    <location>
        <begin position="222"/>
        <end position="240"/>
    </location>
</feature>
<evidence type="ECO:0000256" key="5">
    <source>
        <dbReference type="ARBA" id="ARBA00022989"/>
    </source>
</evidence>
<protein>
    <recommendedName>
        <fullName evidence="21">Lysosomal dipeptide transporter MFSD1</fullName>
    </recommendedName>
    <alternativeName>
        <fullName evidence="22">Major facilitator superfamily domain-containing protein 1</fullName>
    </alternativeName>
</protein>
<evidence type="ECO:0000256" key="11">
    <source>
        <dbReference type="ARBA" id="ARBA00044884"/>
    </source>
</evidence>
<evidence type="ECO:0000256" key="21">
    <source>
        <dbReference type="ARBA" id="ARBA00044985"/>
    </source>
</evidence>
<feature type="transmembrane region" description="Helical" evidence="25">
    <location>
        <begin position="345"/>
        <end position="364"/>
    </location>
</feature>
<comment type="similarity">
    <text evidence="2">Belongs to the major facilitator superfamily.</text>
</comment>
<evidence type="ECO:0000256" key="13">
    <source>
        <dbReference type="ARBA" id="ARBA00044893"/>
    </source>
</evidence>
<evidence type="ECO:0000256" key="23">
    <source>
        <dbReference type="ARBA" id="ARBA00045709"/>
    </source>
</evidence>
<name>A0A485KRG8_9STRA</name>
<dbReference type="AlphaFoldDB" id="A0A485KRG8"/>
<comment type="function">
    <text evidence="23">Lysosomal dipeptide uniporter that selectively exports lysine, arginine or histidine-containing dipeptides with a net positive charge from the lysosome lumen into the cytosol. Could play a role in a specific type of protein O-glycosylation indirectly regulating macrophages migration and tissue invasion. Also essential for liver homeostasis.</text>
</comment>
<dbReference type="GO" id="GO:0022857">
    <property type="term" value="F:transmembrane transporter activity"/>
    <property type="evidence" value="ECO:0007669"/>
    <property type="project" value="InterPro"/>
</dbReference>
<reference evidence="27 28" key="1">
    <citation type="submission" date="2019-03" db="EMBL/GenBank/DDBJ databases">
        <authorList>
            <person name="Gaulin E."/>
            <person name="Dumas B."/>
        </authorList>
    </citation>
    <scope>NUCLEOTIDE SEQUENCE [LARGE SCALE GENOMIC DNA]</scope>
    <source>
        <strain evidence="27">CBS 568.67</strain>
    </source>
</reference>
<evidence type="ECO:0000256" key="17">
    <source>
        <dbReference type="ARBA" id="ARBA00044903"/>
    </source>
</evidence>
<dbReference type="InterPro" id="IPR052187">
    <property type="entry name" value="MFSD1"/>
</dbReference>
<evidence type="ECO:0000256" key="3">
    <source>
        <dbReference type="ARBA" id="ARBA00022448"/>
    </source>
</evidence>
<keyword evidence="3" id="KW-0813">Transport</keyword>
<evidence type="ECO:0000256" key="18">
    <source>
        <dbReference type="ARBA" id="ARBA00044912"/>
    </source>
</evidence>
<comment type="catalytic activity">
    <reaction evidence="13">
        <text>L-alpha-aminoacyl-L-lysine(out) = L-alpha-aminoacyl-L-lysine(in)</text>
        <dbReference type="Rhea" id="RHEA:79383"/>
        <dbReference type="ChEBI" id="CHEBI:229966"/>
    </reaction>
</comment>
<comment type="catalytic activity">
    <reaction evidence="12">
        <text>L-lysyl-L-alpha-amino acid(out) = L-lysyl-L-alpha-amino acid(in)</text>
        <dbReference type="Rhea" id="RHEA:79387"/>
        <dbReference type="ChEBI" id="CHEBI:229965"/>
    </reaction>
</comment>
<comment type="catalytic activity">
    <reaction evidence="14">
        <text>L-aspartyl-L-lysine(out) = L-aspartyl-L-lysine(in)</text>
        <dbReference type="Rhea" id="RHEA:79411"/>
        <dbReference type="ChEBI" id="CHEBI:229953"/>
    </reaction>
</comment>
<evidence type="ECO:0000313" key="27">
    <source>
        <dbReference type="EMBL" id="VFT87687.1"/>
    </source>
</evidence>
<dbReference type="Gene3D" id="1.20.1250.20">
    <property type="entry name" value="MFS general substrate transporter like domains"/>
    <property type="match status" value="2"/>
</dbReference>
<evidence type="ECO:0000256" key="22">
    <source>
        <dbReference type="ARBA" id="ARBA00045018"/>
    </source>
</evidence>
<accession>A0A485KRG8</accession>
<dbReference type="PANTHER" id="PTHR23512">
    <property type="entry name" value="MAJOR FACILITATOR SUPERFAMILY DOMAIN-CONTAINING PROTEIN 1"/>
    <property type="match status" value="1"/>
</dbReference>
<evidence type="ECO:0000256" key="1">
    <source>
        <dbReference type="ARBA" id="ARBA00004155"/>
    </source>
</evidence>
<comment type="catalytic activity">
    <reaction evidence="18">
        <text>L-histidyl-L-alpha-amino acid(out) = L-histidyl-L-alpha-amino acid(in)</text>
        <dbReference type="Rhea" id="RHEA:79379"/>
        <dbReference type="ChEBI" id="CHEBI:229964"/>
    </reaction>
</comment>
<evidence type="ECO:0000256" key="10">
    <source>
        <dbReference type="ARBA" id="ARBA00044881"/>
    </source>
</evidence>
<evidence type="ECO:0000256" key="12">
    <source>
        <dbReference type="ARBA" id="ARBA00044891"/>
    </source>
</evidence>
<comment type="catalytic activity">
    <reaction evidence="20">
        <text>L-lysyl-glycine(out) = L-lysyl-glycine(in)</text>
        <dbReference type="Rhea" id="RHEA:79407"/>
        <dbReference type="ChEBI" id="CHEBI:191202"/>
    </reaction>
</comment>
<comment type="catalytic activity">
    <reaction evidence="8">
        <text>L-lysyl-L-alanine(out) = L-lysyl-L-alanine(in)</text>
        <dbReference type="Rhea" id="RHEA:79399"/>
        <dbReference type="ChEBI" id="CHEBI:229954"/>
    </reaction>
</comment>
<sequence length="524" mass="56748">MDKVTAKRYVLVFSSLLTIGGAYCYDNPAALKSQLQQRFHRIPKDRYEFLFNLSYSLYSVPNMILPLFGGLLIDRLGVRLMTVVLVTLVCVGQSIIALGSAATSIELILTGRVLFGIGGETLSIAQTAFITKWFDSHELAFVIGIASSISTVASTLNYKLSPWFADTYHVTTALWIGAGVCGFSVLMGLLLIQIDRTHHRVRAPSTSTDGVSLRDLRRLGRLFWVIAAQFLVASCVGPFTNSAVSLLMERDFFQEPPVACQRCGVGEYTRYCDAISPRCPSAPPFSWPLPRLAKNCSIQTPFDQYRCSKSPPYIQDDGINCDDIAWRQGPFTARYCETKSQAAEAAAAAMGVTSLVPAVLFPLCGRLVDAVGRRPVFATVATLMTAATMLLVGYTRVSVTLPLFLLGASNCLFYASVYPSIPRMLSIDSTVFDLSVVVVPAKSVGTAYGVIVTAANMGAAIVPFLVSAIYARYGHYLPHVQALFIGFSGANVALSAGFMAMDAASNHLLSRCADVSKEALLAEY</sequence>
<keyword evidence="5 25" id="KW-1133">Transmembrane helix</keyword>
<evidence type="ECO:0000256" key="4">
    <source>
        <dbReference type="ARBA" id="ARBA00022692"/>
    </source>
</evidence>
<comment type="catalytic activity">
    <reaction evidence="15">
        <text>L-arginyl-L-alpha-amino acid(out) = L-arginyl-L-alpha-amino acid(in)</text>
        <dbReference type="Rhea" id="RHEA:79371"/>
        <dbReference type="ChEBI" id="CHEBI:84315"/>
    </reaction>
</comment>
<dbReference type="PANTHER" id="PTHR23512:SF3">
    <property type="entry name" value="MAJOR FACILITATOR SUPERFAMILY DOMAIN-CONTAINING PROTEIN 1"/>
    <property type="match status" value="1"/>
</dbReference>